<organism evidence="3 4">
    <name type="scientific">Effusibacillus lacus</name>
    <dbReference type="NCBI Taxonomy" id="1348429"/>
    <lineage>
        <taxon>Bacteria</taxon>
        <taxon>Bacillati</taxon>
        <taxon>Bacillota</taxon>
        <taxon>Bacilli</taxon>
        <taxon>Bacillales</taxon>
        <taxon>Alicyclobacillaceae</taxon>
        <taxon>Effusibacillus</taxon>
    </lineage>
</organism>
<evidence type="ECO:0000313" key="3">
    <source>
        <dbReference type="EMBL" id="GAX89017.1"/>
    </source>
</evidence>
<dbReference type="NCBIfam" id="NF005559">
    <property type="entry name" value="PRK07231.1"/>
    <property type="match status" value="1"/>
</dbReference>
<reference evidence="4" key="1">
    <citation type="submission" date="2017-07" db="EMBL/GenBank/DDBJ databases">
        <title>Draft genome sequence of Effusibacillus lacus strain skLN1.</title>
        <authorList>
            <person name="Watanabe M."/>
            <person name="Kojima H."/>
            <person name="Fukui M."/>
        </authorList>
    </citation>
    <scope>NUCLEOTIDE SEQUENCE [LARGE SCALE GENOMIC DNA]</scope>
    <source>
        <strain evidence="4">skLN1</strain>
    </source>
</reference>
<comment type="similarity">
    <text evidence="1">Belongs to the short-chain dehydrogenases/reductases (SDR) family.</text>
</comment>
<dbReference type="Pfam" id="PF13561">
    <property type="entry name" value="adh_short_C2"/>
    <property type="match status" value="1"/>
</dbReference>
<dbReference type="GO" id="GO:0030497">
    <property type="term" value="P:fatty acid elongation"/>
    <property type="evidence" value="ECO:0007669"/>
    <property type="project" value="TreeGrafter"/>
</dbReference>
<dbReference type="Gene3D" id="3.40.50.720">
    <property type="entry name" value="NAD(P)-binding Rossmann-like Domain"/>
    <property type="match status" value="1"/>
</dbReference>
<keyword evidence="4" id="KW-1185">Reference proteome</keyword>
<comment type="caution">
    <text evidence="3">The sequence shown here is derived from an EMBL/GenBank/DDBJ whole genome shotgun (WGS) entry which is preliminary data.</text>
</comment>
<dbReference type="PANTHER" id="PTHR42760:SF40">
    <property type="entry name" value="3-OXOACYL-[ACYL-CARRIER-PROTEIN] REDUCTASE, CHLOROPLASTIC"/>
    <property type="match status" value="1"/>
</dbReference>
<dbReference type="GO" id="GO:0016616">
    <property type="term" value="F:oxidoreductase activity, acting on the CH-OH group of donors, NAD or NADP as acceptor"/>
    <property type="evidence" value="ECO:0007669"/>
    <property type="project" value="TreeGrafter"/>
</dbReference>
<protein>
    <submittedName>
        <fullName evidence="3">3-ketoacyl-ACP reductase</fullName>
    </submittedName>
</protein>
<dbReference type="RefSeq" id="WP_096180704.1">
    <property type="nucleotide sequence ID" value="NZ_BDUF01000011.1"/>
</dbReference>
<name>A0A292YFS4_9BACL</name>
<keyword evidence="2" id="KW-0560">Oxidoreductase</keyword>
<accession>A0A292YFS4</accession>
<dbReference type="InterPro" id="IPR036291">
    <property type="entry name" value="NAD(P)-bd_dom_sf"/>
</dbReference>
<evidence type="ECO:0000313" key="4">
    <source>
        <dbReference type="Proteomes" id="UP000217785"/>
    </source>
</evidence>
<proteinExistence type="inferred from homology"/>
<dbReference type="Proteomes" id="UP000217785">
    <property type="component" value="Unassembled WGS sequence"/>
</dbReference>
<dbReference type="PANTHER" id="PTHR42760">
    <property type="entry name" value="SHORT-CHAIN DEHYDROGENASES/REDUCTASES FAMILY MEMBER"/>
    <property type="match status" value="1"/>
</dbReference>
<dbReference type="InterPro" id="IPR020904">
    <property type="entry name" value="Sc_DH/Rdtase_CS"/>
</dbReference>
<dbReference type="SUPFAM" id="SSF51735">
    <property type="entry name" value="NAD(P)-binding Rossmann-fold domains"/>
    <property type="match status" value="1"/>
</dbReference>
<dbReference type="EMBL" id="BDUF01000011">
    <property type="protein sequence ID" value="GAX89017.1"/>
    <property type="molecule type" value="Genomic_DNA"/>
</dbReference>
<dbReference type="OrthoDB" id="125587at2"/>
<dbReference type="AlphaFoldDB" id="A0A292YFS4"/>
<dbReference type="FunFam" id="3.40.50.720:FF:000173">
    <property type="entry name" value="3-oxoacyl-[acyl-carrier protein] reductase"/>
    <property type="match status" value="1"/>
</dbReference>
<evidence type="ECO:0000256" key="1">
    <source>
        <dbReference type="ARBA" id="ARBA00006484"/>
    </source>
</evidence>
<dbReference type="NCBIfam" id="NF009466">
    <property type="entry name" value="PRK12826.1-2"/>
    <property type="match status" value="1"/>
</dbReference>
<dbReference type="InterPro" id="IPR002347">
    <property type="entry name" value="SDR_fam"/>
</dbReference>
<sequence>MTRRVAIVTGAGRGIGKGIARGLASQGIHVVINDIDEKLADQTSREIGEWTSTYVSDVSDYGAVSQMVADVVDRFGTIDIVVNNAGISPKKEGKKIPLHEMDAREWQQVMEVNLNGAFHLIRSAAPFMIQQQFGRIVNISSIAAKSYISVSGGHYAATKAGLIGLTKAAAGELAPYGITVNALAPGRIETEMMAEAGMGANQQILSQIASGKFGKPEDIAQAVEFLASEKASYITGAVLNIDGGWVMA</sequence>
<dbReference type="PRINTS" id="PR00081">
    <property type="entry name" value="GDHRDH"/>
</dbReference>
<dbReference type="PRINTS" id="PR00080">
    <property type="entry name" value="SDRFAMILY"/>
</dbReference>
<dbReference type="PROSITE" id="PS00061">
    <property type="entry name" value="ADH_SHORT"/>
    <property type="match status" value="1"/>
</dbReference>
<evidence type="ECO:0000256" key="2">
    <source>
        <dbReference type="ARBA" id="ARBA00023002"/>
    </source>
</evidence>
<gene>
    <name evidence="3" type="ORF">EFBL_0631</name>
</gene>